<evidence type="ECO:0000256" key="1">
    <source>
        <dbReference type="SAM" id="MobiDB-lite"/>
    </source>
</evidence>
<feature type="compositionally biased region" description="Basic residues" evidence="1">
    <location>
        <begin position="20"/>
        <end position="29"/>
    </location>
</feature>
<accession>M3EUX3</accession>
<reference evidence="3" key="1">
    <citation type="journal article" date="2013" name="Genome Announc.">
        <title>Draft Genome Sequence of Streptomyces bottropensis ATCC 25435, a Bottromycin-Producing Actinomycete.</title>
        <authorList>
            <person name="Zhang H."/>
            <person name="Zhou W."/>
            <person name="Zhuang Y."/>
            <person name="Liang X."/>
            <person name="Liu T."/>
        </authorList>
    </citation>
    <scope>NUCLEOTIDE SEQUENCE [LARGE SCALE GENOMIC DNA]</scope>
    <source>
        <strain evidence="3">ATCC 25435</strain>
    </source>
</reference>
<evidence type="ECO:0000313" key="3">
    <source>
        <dbReference type="Proteomes" id="UP000030760"/>
    </source>
</evidence>
<dbReference type="AlphaFoldDB" id="M3EUX3"/>
<name>M3EUX3_9ACTN</name>
<dbReference type="Proteomes" id="UP000030760">
    <property type="component" value="Unassembled WGS sequence"/>
</dbReference>
<gene>
    <name evidence="2" type="ORF">SBD_6019</name>
</gene>
<feature type="region of interest" description="Disordered" evidence="1">
    <location>
        <begin position="18"/>
        <end position="42"/>
    </location>
</feature>
<evidence type="ECO:0000313" key="2">
    <source>
        <dbReference type="EMBL" id="EMF52943.1"/>
    </source>
</evidence>
<organism evidence="2 3">
    <name type="scientific">Streptomyces bottropensis ATCC 25435</name>
    <dbReference type="NCBI Taxonomy" id="1054862"/>
    <lineage>
        <taxon>Bacteria</taxon>
        <taxon>Bacillati</taxon>
        <taxon>Actinomycetota</taxon>
        <taxon>Actinomycetes</taxon>
        <taxon>Kitasatosporales</taxon>
        <taxon>Streptomycetaceae</taxon>
        <taxon>Streptomyces</taxon>
    </lineage>
</organism>
<proteinExistence type="predicted"/>
<protein>
    <submittedName>
        <fullName evidence="2">Putative transposase</fullName>
    </submittedName>
</protein>
<sequence length="67" mass="7871">MAGVSTMYRILREHDEVRERRRHAVHPAHAKPELPATRPDEIRSRDVTRLRGPGERVFCHLYSIIDI</sequence>
<dbReference type="RefSeq" id="WP_005483519.1">
    <property type="nucleotide sequence ID" value="NZ_KB405094.1"/>
</dbReference>
<dbReference type="GeneID" id="96264442"/>
<dbReference type="EMBL" id="KB405094">
    <property type="protein sequence ID" value="EMF52943.1"/>
    <property type="molecule type" value="Genomic_DNA"/>
</dbReference>